<dbReference type="InterPro" id="IPR028082">
    <property type="entry name" value="Peripla_BP_I"/>
</dbReference>
<comment type="caution">
    <text evidence="3">The sequence shown here is derived from an EMBL/GenBank/DDBJ whole genome shotgun (WGS) entry which is preliminary data.</text>
</comment>
<feature type="domain" description="Periplasmic binding protein" evidence="2">
    <location>
        <begin position="48"/>
        <end position="146"/>
    </location>
</feature>
<keyword evidence="4" id="KW-1185">Reference proteome</keyword>
<feature type="signal peptide" evidence="1">
    <location>
        <begin position="1"/>
        <end position="20"/>
    </location>
</feature>
<keyword evidence="1" id="KW-0732">Signal</keyword>
<dbReference type="SUPFAM" id="SSF53822">
    <property type="entry name" value="Periplasmic binding protein-like I"/>
    <property type="match status" value="1"/>
</dbReference>
<gene>
    <name evidence="3" type="ORF">Mth01_33480</name>
</gene>
<dbReference type="Proteomes" id="UP000610966">
    <property type="component" value="Unassembled WGS sequence"/>
</dbReference>
<evidence type="ECO:0000313" key="3">
    <source>
        <dbReference type="EMBL" id="GIH71095.1"/>
    </source>
</evidence>
<sequence>MEIRLVVVAASLALLTTIRACDTVLPYSGTGLGAVGRIGDGFTVGLLLPDGRGERYDTYDRPAITRAVAALCPKCEVVSANAGGDQGIQNRQLSEMLAEDVRVLILVAVRPEATASAVAGAKLLRAKVIAYDRLANGPVDAYTGFSGPEADRRRGAAARLDITREAGSAARLAVDLACGKAVYGTTTVANGTTASIPAVMIRPAARLPGAVSEAGADG</sequence>
<dbReference type="Pfam" id="PF13407">
    <property type="entry name" value="Peripla_BP_4"/>
    <property type="match status" value="1"/>
</dbReference>
<dbReference type="EMBL" id="BOOG01000030">
    <property type="protein sequence ID" value="GIH71095.1"/>
    <property type="molecule type" value="Genomic_DNA"/>
</dbReference>
<evidence type="ECO:0000256" key="1">
    <source>
        <dbReference type="SAM" id="SignalP"/>
    </source>
</evidence>
<name>A0A8J3RA46_9ACTN</name>
<proteinExistence type="predicted"/>
<organism evidence="3 4">
    <name type="scientific">Sphaerimonospora thailandensis</name>
    <dbReference type="NCBI Taxonomy" id="795644"/>
    <lineage>
        <taxon>Bacteria</taxon>
        <taxon>Bacillati</taxon>
        <taxon>Actinomycetota</taxon>
        <taxon>Actinomycetes</taxon>
        <taxon>Streptosporangiales</taxon>
        <taxon>Streptosporangiaceae</taxon>
        <taxon>Sphaerimonospora</taxon>
    </lineage>
</organism>
<protein>
    <recommendedName>
        <fullName evidence="2">Periplasmic binding protein domain-containing protein</fullName>
    </recommendedName>
</protein>
<evidence type="ECO:0000259" key="2">
    <source>
        <dbReference type="Pfam" id="PF13407"/>
    </source>
</evidence>
<dbReference type="Gene3D" id="3.40.50.2300">
    <property type="match status" value="1"/>
</dbReference>
<accession>A0A8J3RA46</accession>
<evidence type="ECO:0000313" key="4">
    <source>
        <dbReference type="Proteomes" id="UP000610966"/>
    </source>
</evidence>
<reference evidence="3" key="1">
    <citation type="submission" date="2021-01" db="EMBL/GenBank/DDBJ databases">
        <title>Whole genome shotgun sequence of Sphaerimonospora thailandensis NBRC 107569.</title>
        <authorList>
            <person name="Komaki H."/>
            <person name="Tamura T."/>
        </authorList>
    </citation>
    <scope>NUCLEOTIDE SEQUENCE</scope>
    <source>
        <strain evidence="3">NBRC 107569</strain>
    </source>
</reference>
<feature type="chain" id="PRO_5039600707" description="Periplasmic binding protein domain-containing protein" evidence="1">
    <location>
        <begin position="21"/>
        <end position="218"/>
    </location>
</feature>
<dbReference type="RefSeq" id="WP_204016799.1">
    <property type="nucleotide sequence ID" value="NZ_BOOG01000030.1"/>
</dbReference>
<dbReference type="InterPro" id="IPR025997">
    <property type="entry name" value="SBP_2_dom"/>
</dbReference>
<dbReference type="AlphaFoldDB" id="A0A8J3RA46"/>